<evidence type="ECO:0000259" key="6">
    <source>
        <dbReference type="SMART" id="SM01175"/>
    </source>
</evidence>
<feature type="region of interest" description="Disordered" evidence="5">
    <location>
        <begin position="46"/>
        <end position="73"/>
    </location>
</feature>
<sequence length="412" mass="47451">MRRPEDHLLISQKQIYPAGSNNVLRLACNSWIEPIETCKFSKVNTSMETSSEAKPSDSTTLVPEGNRSVSTESLTNEDNNWDIVGEDLLLAITEEDVSRLVDIFPGACKFEYGNGENSVFYGSCKRCSDRLKPNNGFLDHYDACFYCINCHQLQEAIIPRNLIMNWDFSPKPVCQITHQFLSALHNRPVINLAKLNPILYATIPNLYLIRQLRRTLVLLWDQIIRCDSKTTEKLCECMDGRMYMLQNINDIDIYSIEDLILVQSSKLEELLKNTIQDVALAHVHTCKACRRRALICDFCGDLNKPIWTHEFTTYKRCINPGCSNVMHIDCLLMMVTDLISNVDCCFQRQSTIIPLKDYSQLKFSDIQCRTCKEYSTLFSRNNQTIGHYADPFCLPEINKFGENEFDEKRTLR</sequence>
<dbReference type="InterPro" id="IPR051366">
    <property type="entry name" value="DEF8"/>
</dbReference>
<dbReference type="WBParaSite" id="SMRG1_28910.2">
    <property type="protein sequence ID" value="SMRG1_28910.2"/>
    <property type="gene ID" value="SMRG1_28910"/>
</dbReference>
<evidence type="ECO:0000313" key="9">
    <source>
        <dbReference type="WBParaSite" id="SMRG1_28910.2"/>
    </source>
</evidence>
<proteinExistence type="predicted"/>
<reference evidence="8 9" key="1">
    <citation type="submission" date="2023-11" db="UniProtKB">
        <authorList>
            <consortium name="WormBaseParasite"/>
        </authorList>
    </citation>
    <scope>IDENTIFICATION</scope>
</reference>
<dbReference type="SMART" id="SM01175">
    <property type="entry name" value="DUF4206"/>
    <property type="match status" value="1"/>
</dbReference>
<dbReference type="Proteomes" id="UP000050790">
    <property type="component" value="Unassembled WGS sequence"/>
</dbReference>
<keyword evidence="3" id="KW-0863">Zinc-finger</keyword>
<organism evidence="7 10">
    <name type="scientific">Schistosoma margrebowiei</name>
    <dbReference type="NCBI Taxonomy" id="48269"/>
    <lineage>
        <taxon>Eukaryota</taxon>
        <taxon>Metazoa</taxon>
        <taxon>Spiralia</taxon>
        <taxon>Lophotrochozoa</taxon>
        <taxon>Platyhelminthes</taxon>
        <taxon>Trematoda</taxon>
        <taxon>Digenea</taxon>
        <taxon>Strigeidida</taxon>
        <taxon>Schistosomatoidea</taxon>
        <taxon>Schistosomatidae</taxon>
        <taxon>Schistosoma</taxon>
    </lineage>
</organism>
<dbReference type="AlphaFoldDB" id="A0AA84ZHK6"/>
<dbReference type="PANTHER" id="PTHR12326">
    <property type="entry name" value="PLECKSTRIN HOMOLOGY DOMAIN CONTAINING PROTEIN"/>
    <property type="match status" value="1"/>
</dbReference>
<evidence type="ECO:0000313" key="8">
    <source>
        <dbReference type="WBParaSite" id="SMRG1_28910.1"/>
    </source>
</evidence>
<dbReference type="WBParaSite" id="SMRG1_28910.1">
    <property type="protein sequence ID" value="SMRG1_28910.1"/>
    <property type="gene ID" value="SMRG1_28910"/>
</dbReference>
<evidence type="ECO:0000256" key="2">
    <source>
        <dbReference type="ARBA" id="ARBA00022737"/>
    </source>
</evidence>
<dbReference type="WBParaSite" id="SMRG1_28910.5">
    <property type="protein sequence ID" value="SMRG1_28910.5"/>
    <property type="gene ID" value="SMRG1_28910"/>
</dbReference>
<evidence type="ECO:0000313" key="10">
    <source>
        <dbReference type="WBParaSite" id="SMRG1_28910.3"/>
    </source>
</evidence>
<evidence type="ECO:0000256" key="4">
    <source>
        <dbReference type="ARBA" id="ARBA00022833"/>
    </source>
</evidence>
<accession>A0AA84ZHK6</accession>
<evidence type="ECO:0000313" key="7">
    <source>
        <dbReference type="Proteomes" id="UP000050790"/>
    </source>
</evidence>
<dbReference type="PANTHER" id="PTHR12326:SF12">
    <property type="entry name" value="PLECKSTRIN HOMOLOGY AND RUN DOMAIN CONTAINING M1"/>
    <property type="match status" value="1"/>
</dbReference>
<dbReference type="Pfam" id="PF13901">
    <property type="entry name" value="RH_dom"/>
    <property type="match status" value="1"/>
</dbReference>
<dbReference type="GO" id="GO:0008270">
    <property type="term" value="F:zinc ion binding"/>
    <property type="evidence" value="ECO:0007669"/>
    <property type="project" value="UniProtKB-KW"/>
</dbReference>
<keyword evidence="2" id="KW-0677">Repeat</keyword>
<keyword evidence="4" id="KW-0862">Zinc</keyword>
<dbReference type="WBParaSite" id="SMRG1_28910.3">
    <property type="protein sequence ID" value="SMRG1_28910.3"/>
    <property type="gene ID" value="SMRG1_28910"/>
</dbReference>
<keyword evidence="1" id="KW-0479">Metal-binding</keyword>
<name>A0AA84ZHK6_9TREM</name>
<evidence type="ECO:0000256" key="1">
    <source>
        <dbReference type="ARBA" id="ARBA00022723"/>
    </source>
</evidence>
<dbReference type="WBParaSite" id="SMRG1_28910.6">
    <property type="protein sequence ID" value="SMRG1_28910.6"/>
    <property type="gene ID" value="SMRG1_28910"/>
</dbReference>
<protein>
    <recommendedName>
        <fullName evidence="6">Rubicon Homology domain-containing protein</fullName>
    </recommendedName>
</protein>
<dbReference type="InterPro" id="IPR025258">
    <property type="entry name" value="RH_dom"/>
</dbReference>
<evidence type="ECO:0000256" key="5">
    <source>
        <dbReference type="SAM" id="MobiDB-lite"/>
    </source>
</evidence>
<feature type="domain" description="Rubicon Homology" evidence="6">
    <location>
        <begin position="140"/>
        <end position="349"/>
    </location>
</feature>
<dbReference type="WBParaSite" id="SMRG1_28910.4">
    <property type="protein sequence ID" value="SMRG1_28910.4"/>
    <property type="gene ID" value="SMRG1_28910"/>
</dbReference>
<evidence type="ECO:0000256" key="3">
    <source>
        <dbReference type="ARBA" id="ARBA00022771"/>
    </source>
</evidence>